<reference evidence="1" key="1">
    <citation type="journal article" date="2020" name="mSystems">
        <title>Genome- and Community-Level Interaction Insights into Carbon Utilization and Element Cycling Functions of Hydrothermarchaeota in Hydrothermal Sediment.</title>
        <authorList>
            <person name="Zhou Z."/>
            <person name="Liu Y."/>
            <person name="Xu W."/>
            <person name="Pan J."/>
            <person name="Luo Z.H."/>
            <person name="Li M."/>
        </authorList>
    </citation>
    <scope>NUCLEOTIDE SEQUENCE [LARGE SCALE GENOMIC DNA]</scope>
    <source>
        <strain evidence="1">HyVt-483</strain>
    </source>
</reference>
<dbReference type="EMBL" id="DRMH01000003">
    <property type="protein sequence ID" value="HFC96846.1"/>
    <property type="molecule type" value="Genomic_DNA"/>
</dbReference>
<sequence length="71" mass="8397">MPEEARPALAEVIGLYWKRAFKLPKWDLRRRIKRSLRRRGFEFLGLERGDGALYLAARFRGRVIALRITPD</sequence>
<name>A0A7C3GZP8_9BACT</name>
<protein>
    <submittedName>
        <fullName evidence="1">Uncharacterized protein</fullName>
    </submittedName>
</protein>
<evidence type="ECO:0000313" key="1">
    <source>
        <dbReference type="EMBL" id="HFC96846.1"/>
    </source>
</evidence>
<accession>A0A7C3GZP8</accession>
<comment type="caution">
    <text evidence="1">The sequence shown here is derived from an EMBL/GenBank/DDBJ whole genome shotgun (WGS) entry which is preliminary data.</text>
</comment>
<organism evidence="1">
    <name type="scientific">Thermosulfurimonas dismutans</name>
    <dbReference type="NCBI Taxonomy" id="999894"/>
    <lineage>
        <taxon>Bacteria</taxon>
        <taxon>Pseudomonadati</taxon>
        <taxon>Thermodesulfobacteriota</taxon>
        <taxon>Thermodesulfobacteria</taxon>
        <taxon>Thermodesulfobacteriales</taxon>
        <taxon>Thermodesulfobacteriaceae</taxon>
        <taxon>Thermosulfurimonas</taxon>
    </lineage>
</organism>
<gene>
    <name evidence="1" type="ORF">ENJ40_00105</name>
</gene>
<dbReference type="AlphaFoldDB" id="A0A7C3GZP8"/>
<proteinExistence type="predicted"/>
<dbReference type="Proteomes" id="UP000886043">
    <property type="component" value="Unassembled WGS sequence"/>
</dbReference>